<keyword evidence="2" id="KW-0245">EGF-like domain</keyword>
<dbReference type="InterPro" id="IPR002049">
    <property type="entry name" value="LE_dom"/>
</dbReference>
<dbReference type="PROSITE" id="PS50026">
    <property type="entry name" value="EGF_3"/>
    <property type="match status" value="1"/>
</dbReference>
<dbReference type="Pfam" id="PF00053">
    <property type="entry name" value="EGF_laminin"/>
    <property type="match status" value="1"/>
</dbReference>
<dbReference type="GO" id="GO:0005509">
    <property type="term" value="F:calcium ion binding"/>
    <property type="evidence" value="ECO:0007669"/>
    <property type="project" value="InterPro"/>
</dbReference>
<keyword evidence="1" id="KW-1015">Disulfide bond</keyword>
<dbReference type="Pfam" id="PF07645">
    <property type="entry name" value="EGF_CA"/>
    <property type="match status" value="1"/>
</dbReference>
<dbReference type="SUPFAM" id="SSF57196">
    <property type="entry name" value="EGF/Laminin"/>
    <property type="match status" value="1"/>
</dbReference>
<dbReference type="InterPro" id="IPR049883">
    <property type="entry name" value="NOTCH1_EGF-like"/>
</dbReference>
<evidence type="ECO:0000259" key="3">
    <source>
        <dbReference type="PROSITE" id="PS50026"/>
    </source>
</evidence>
<protein>
    <recommendedName>
        <fullName evidence="3">EGF-like domain-containing protein</fullName>
    </recommendedName>
</protein>
<evidence type="ECO:0000313" key="4">
    <source>
        <dbReference type="EMBL" id="CAL1544205.1"/>
    </source>
</evidence>
<reference evidence="4 5" key="1">
    <citation type="submission" date="2024-04" db="EMBL/GenBank/DDBJ databases">
        <authorList>
            <consortium name="Genoscope - CEA"/>
            <person name="William W."/>
        </authorList>
    </citation>
    <scope>NUCLEOTIDE SEQUENCE [LARGE SCALE GENOMIC DNA]</scope>
</reference>
<dbReference type="Gene3D" id="2.10.25.10">
    <property type="entry name" value="Laminin"/>
    <property type="match status" value="1"/>
</dbReference>
<proteinExistence type="predicted"/>
<gene>
    <name evidence="4" type="ORF">GSLYS_00017718001</name>
</gene>
<dbReference type="InterPro" id="IPR018097">
    <property type="entry name" value="EGF_Ca-bd_CS"/>
</dbReference>
<evidence type="ECO:0000313" key="5">
    <source>
        <dbReference type="Proteomes" id="UP001497497"/>
    </source>
</evidence>
<dbReference type="Proteomes" id="UP001497497">
    <property type="component" value="Unassembled WGS sequence"/>
</dbReference>
<comment type="caution">
    <text evidence="4">The sequence shown here is derived from an EMBL/GenBank/DDBJ whole genome shotgun (WGS) entry which is preliminary data.</text>
</comment>
<comment type="caution">
    <text evidence="2">Lacks conserved residue(s) required for the propagation of feature annotation.</text>
</comment>
<keyword evidence="5" id="KW-1185">Reference proteome</keyword>
<dbReference type="InterPro" id="IPR000742">
    <property type="entry name" value="EGF"/>
</dbReference>
<evidence type="ECO:0000256" key="2">
    <source>
        <dbReference type="PROSITE-ProRule" id="PRU00076"/>
    </source>
</evidence>
<dbReference type="PROSITE" id="PS01187">
    <property type="entry name" value="EGF_CA"/>
    <property type="match status" value="1"/>
</dbReference>
<feature type="non-terminal residue" evidence="4">
    <location>
        <position position="1"/>
    </location>
</feature>
<dbReference type="Gene3D" id="2.170.300.10">
    <property type="entry name" value="Tie2 ligand-binding domain superfamily"/>
    <property type="match status" value="1"/>
</dbReference>
<sequence length="72" mass="7988">CLNWTWGAECNKTCACHIINSDYCNTVTGQCLCKPGFQSTNCDLDIDECQQATNSCIYDMQCVNTVGSYLCK</sequence>
<name>A0AAV2IDR7_LYMST</name>
<organism evidence="4 5">
    <name type="scientific">Lymnaea stagnalis</name>
    <name type="common">Great pond snail</name>
    <name type="synonym">Helix stagnalis</name>
    <dbReference type="NCBI Taxonomy" id="6523"/>
    <lineage>
        <taxon>Eukaryota</taxon>
        <taxon>Metazoa</taxon>
        <taxon>Spiralia</taxon>
        <taxon>Lophotrochozoa</taxon>
        <taxon>Mollusca</taxon>
        <taxon>Gastropoda</taxon>
        <taxon>Heterobranchia</taxon>
        <taxon>Euthyneura</taxon>
        <taxon>Panpulmonata</taxon>
        <taxon>Hygrophila</taxon>
        <taxon>Lymnaeoidea</taxon>
        <taxon>Lymnaeidae</taxon>
        <taxon>Lymnaea</taxon>
    </lineage>
</organism>
<accession>A0AAV2IDR7</accession>
<dbReference type="AlphaFoldDB" id="A0AAV2IDR7"/>
<evidence type="ECO:0000256" key="1">
    <source>
        <dbReference type="ARBA" id="ARBA00023157"/>
    </source>
</evidence>
<dbReference type="EMBL" id="CAXITT010000604">
    <property type="protein sequence ID" value="CAL1544205.1"/>
    <property type="molecule type" value="Genomic_DNA"/>
</dbReference>
<feature type="domain" description="EGF-like" evidence="3">
    <location>
        <begin position="45"/>
        <end position="72"/>
    </location>
</feature>